<evidence type="ECO:0000259" key="2">
    <source>
        <dbReference type="PROSITE" id="PS50118"/>
    </source>
</evidence>
<dbReference type="InterPro" id="IPR036910">
    <property type="entry name" value="HMG_box_dom_sf"/>
</dbReference>
<gene>
    <name evidence="3" type="ORF">PBRASI_LOCUS1582</name>
</gene>
<feature type="domain" description="HMG box" evidence="2">
    <location>
        <begin position="55"/>
        <end position="125"/>
    </location>
</feature>
<dbReference type="SUPFAM" id="SSF47095">
    <property type="entry name" value="HMG-box"/>
    <property type="match status" value="1"/>
</dbReference>
<reference evidence="3" key="1">
    <citation type="submission" date="2021-06" db="EMBL/GenBank/DDBJ databases">
        <authorList>
            <person name="Kallberg Y."/>
            <person name="Tangrot J."/>
            <person name="Rosling A."/>
        </authorList>
    </citation>
    <scope>NUCLEOTIDE SEQUENCE</scope>
    <source>
        <strain evidence="3">BR232B</strain>
    </source>
</reference>
<sequence length="434" mass="50496">MTSPRACSSNDLSSITTPTSTVLTPAEYNLVQYPPYHHNVPLNTLLDCRTRKRSPPRAKNLWLIFRIAFASNLRAKFPERSYNLKEISKMASEDWKRQPFTVKRYFNALSKLALQRHKIIHPEYTYKPRGRRQKKKSQLLFIEVNEDKIMTRRNYNKNANKKQESRKDECGEFCSREVENECGYVEDISEQCQSEASQAIAEQYPVDQVISEQCWSMDDVISEAYQTVDQVISESCQPVDQATSGSYQPVDQVISGSYQTVDQVIFEPYQAINHSVAERYPVDQLEFPMNHVIAEQSPLSQITAEQYPANQAIVGHYPVNYDIAEQYQSDVNQIIVEQHPVYQFMADQYRSEMDQTVLKQYLLGHDQYPVDKLILERFPMDQVMAEKQSIVEQYLLDQVLAEYPVDGLVLRQYPVDHTLESQNELYDQVINRIR</sequence>
<dbReference type="EMBL" id="CAJVPI010000106">
    <property type="protein sequence ID" value="CAG8481034.1"/>
    <property type="molecule type" value="Genomic_DNA"/>
</dbReference>
<keyword evidence="1" id="KW-0539">Nucleus</keyword>
<comment type="caution">
    <text evidence="3">The sequence shown here is derived from an EMBL/GenBank/DDBJ whole genome shotgun (WGS) entry which is preliminary data.</text>
</comment>
<evidence type="ECO:0000313" key="4">
    <source>
        <dbReference type="Proteomes" id="UP000789739"/>
    </source>
</evidence>
<dbReference type="AlphaFoldDB" id="A0A9N8WDS9"/>
<name>A0A9N8WDS9_9GLOM</name>
<evidence type="ECO:0000256" key="1">
    <source>
        <dbReference type="PROSITE-ProRule" id="PRU00267"/>
    </source>
</evidence>
<dbReference type="Gene3D" id="1.10.30.10">
    <property type="entry name" value="High mobility group box domain"/>
    <property type="match status" value="1"/>
</dbReference>
<protein>
    <submittedName>
        <fullName evidence="3">2564_t:CDS:1</fullName>
    </submittedName>
</protein>
<dbReference type="Proteomes" id="UP000789739">
    <property type="component" value="Unassembled WGS sequence"/>
</dbReference>
<dbReference type="SMART" id="SM00398">
    <property type="entry name" value="HMG"/>
    <property type="match status" value="1"/>
</dbReference>
<dbReference type="GO" id="GO:0005634">
    <property type="term" value="C:nucleus"/>
    <property type="evidence" value="ECO:0007669"/>
    <property type="project" value="UniProtKB-UniRule"/>
</dbReference>
<evidence type="ECO:0000313" key="3">
    <source>
        <dbReference type="EMBL" id="CAG8481034.1"/>
    </source>
</evidence>
<dbReference type="Pfam" id="PF00505">
    <property type="entry name" value="HMG_box"/>
    <property type="match status" value="1"/>
</dbReference>
<dbReference type="PROSITE" id="PS50118">
    <property type="entry name" value="HMG_BOX_2"/>
    <property type="match status" value="1"/>
</dbReference>
<dbReference type="GO" id="GO:0003677">
    <property type="term" value="F:DNA binding"/>
    <property type="evidence" value="ECO:0007669"/>
    <property type="project" value="UniProtKB-UniRule"/>
</dbReference>
<organism evidence="3 4">
    <name type="scientific">Paraglomus brasilianum</name>
    <dbReference type="NCBI Taxonomy" id="144538"/>
    <lineage>
        <taxon>Eukaryota</taxon>
        <taxon>Fungi</taxon>
        <taxon>Fungi incertae sedis</taxon>
        <taxon>Mucoromycota</taxon>
        <taxon>Glomeromycotina</taxon>
        <taxon>Glomeromycetes</taxon>
        <taxon>Paraglomerales</taxon>
        <taxon>Paraglomeraceae</taxon>
        <taxon>Paraglomus</taxon>
    </lineage>
</organism>
<keyword evidence="4" id="KW-1185">Reference proteome</keyword>
<keyword evidence="1" id="KW-0238">DNA-binding</keyword>
<dbReference type="CDD" id="cd01389">
    <property type="entry name" value="HMG-box_ROX1-like"/>
    <property type="match status" value="1"/>
</dbReference>
<proteinExistence type="predicted"/>
<feature type="DNA-binding region" description="HMG box" evidence="1">
    <location>
        <begin position="55"/>
        <end position="125"/>
    </location>
</feature>
<dbReference type="OrthoDB" id="6135709at2759"/>
<accession>A0A9N8WDS9</accession>
<dbReference type="InterPro" id="IPR009071">
    <property type="entry name" value="HMG_box_dom"/>
</dbReference>